<reference evidence="1" key="1">
    <citation type="submission" date="2021-01" db="EMBL/GenBank/DDBJ databases">
        <title>Adiantum capillus-veneris genome.</title>
        <authorList>
            <person name="Fang Y."/>
            <person name="Liao Q."/>
        </authorList>
    </citation>
    <scope>NUCLEOTIDE SEQUENCE</scope>
    <source>
        <strain evidence="1">H3</strain>
        <tissue evidence="1">Leaf</tissue>
    </source>
</reference>
<proteinExistence type="predicted"/>
<evidence type="ECO:0000313" key="1">
    <source>
        <dbReference type="EMBL" id="KAI5072476.1"/>
    </source>
</evidence>
<name>A0A9D4ZGZ0_ADICA</name>
<dbReference type="AlphaFoldDB" id="A0A9D4ZGZ0"/>
<organism evidence="1 2">
    <name type="scientific">Adiantum capillus-veneris</name>
    <name type="common">Maidenhair fern</name>
    <dbReference type="NCBI Taxonomy" id="13818"/>
    <lineage>
        <taxon>Eukaryota</taxon>
        <taxon>Viridiplantae</taxon>
        <taxon>Streptophyta</taxon>
        <taxon>Embryophyta</taxon>
        <taxon>Tracheophyta</taxon>
        <taxon>Polypodiopsida</taxon>
        <taxon>Polypodiidae</taxon>
        <taxon>Polypodiales</taxon>
        <taxon>Pteridineae</taxon>
        <taxon>Pteridaceae</taxon>
        <taxon>Vittarioideae</taxon>
        <taxon>Adiantum</taxon>
    </lineage>
</organism>
<comment type="caution">
    <text evidence="1">The sequence shown here is derived from an EMBL/GenBank/DDBJ whole genome shotgun (WGS) entry which is preliminary data.</text>
</comment>
<accession>A0A9D4ZGZ0</accession>
<dbReference type="Proteomes" id="UP000886520">
    <property type="component" value="Chromosome 12"/>
</dbReference>
<gene>
    <name evidence="1" type="ORF">GOP47_0012582</name>
</gene>
<evidence type="ECO:0000313" key="2">
    <source>
        <dbReference type="Proteomes" id="UP000886520"/>
    </source>
</evidence>
<dbReference type="EMBL" id="JABFUD020000012">
    <property type="protein sequence ID" value="KAI5072476.1"/>
    <property type="molecule type" value="Genomic_DNA"/>
</dbReference>
<keyword evidence="2" id="KW-1185">Reference proteome</keyword>
<sequence>MMTVQAGQMGLFTICRHAVVDVLHFGRPAVSKFSVLLLCFVPDSVCVEPSEEGISLHTRFLLFPPSRVSKRGSLYSYKGPNTEAD</sequence>
<protein>
    <submittedName>
        <fullName evidence="1">Uncharacterized protein</fullName>
    </submittedName>
</protein>